<dbReference type="SMART" id="SM00175">
    <property type="entry name" value="RAB"/>
    <property type="match status" value="1"/>
</dbReference>
<sequence length="268" mass="30780">MLGESGVGKSSLFLRYCKNKFREQHINTSIDKFDKHIVLKDTTIHLELWDTAGHERFKAIYKGYFKKADGVILVYDLTRPNTFNMLSSWLSELRELNDTAIAIIVGNKTDIQGVTAVSDVPAMTYAQDYDLECFKASAKNNENVEKIFEHLTEKVLENRKVAPFYVEVEKEQEKEVQKVDPDKILPPIISVPYVEVEKEQEKEVQKVDPDKILPPIISVPYVEVEKEQEKEVQKVDPDKILPPIISVPNDVIKLEFEKPNPEEKNSCC</sequence>
<dbReference type="Gene3D" id="3.40.50.300">
    <property type="entry name" value="P-loop containing nucleotide triphosphate hydrolases"/>
    <property type="match status" value="1"/>
</dbReference>
<gene>
    <name evidence="3" type="primary">ypt3</name>
    <name evidence="3" type="ORF">TNCT_178311</name>
</gene>
<evidence type="ECO:0000256" key="2">
    <source>
        <dbReference type="ARBA" id="ARBA00022741"/>
    </source>
</evidence>
<dbReference type="AlphaFoldDB" id="A0A8X6HKB3"/>
<dbReference type="CDD" id="cd00154">
    <property type="entry name" value="Rab"/>
    <property type="match status" value="1"/>
</dbReference>
<comment type="similarity">
    <text evidence="1">Belongs to the small GTPase superfamily. Rab family.</text>
</comment>
<dbReference type="SMART" id="SM00176">
    <property type="entry name" value="RAN"/>
    <property type="match status" value="1"/>
</dbReference>
<evidence type="ECO:0000313" key="3">
    <source>
        <dbReference type="EMBL" id="GFR25472.1"/>
    </source>
</evidence>
<dbReference type="NCBIfam" id="TIGR00231">
    <property type="entry name" value="small_GTP"/>
    <property type="match status" value="1"/>
</dbReference>
<dbReference type="OrthoDB" id="6435375at2759"/>
<proteinExistence type="inferred from homology"/>
<protein>
    <submittedName>
        <fullName evidence="3">GTP-binding protein ypt3</fullName>
    </submittedName>
</protein>
<keyword evidence="4" id="KW-1185">Reference proteome</keyword>
<dbReference type="InterPro" id="IPR027417">
    <property type="entry name" value="P-loop_NTPase"/>
</dbReference>
<dbReference type="SMART" id="SM00173">
    <property type="entry name" value="RAS"/>
    <property type="match status" value="1"/>
</dbReference>
<dbReference type="PANTHER" id="PTHR47978">
    <property type="match status" value="1"/>
</dbReference>
<evidence type="ECO:0000256" key="1">
    <source>
        <dbReference type="ARBA" id="ARBA00006270"/>
    </source>
</evidence>
<dbReference type="GO" id="GO:0005525">
    <property type="term" value="F:GTP binding"/>
    <property type="evidence" value="ECO:0007669"/>
    <property type="project" value="InterPro"/>
</dbReference>
<reference evidence="3" key="1">
    <citation type="submission" date="2020-07" db="EMBL/GenBank/DDBJ databases">
        <title>Multicomponent nature underlies the extraordinary mechanical properties of spider dragline silk.</title>
        <authorList>
            <person name="Kono N."/>
            <person name="Nakamura H."/>
            <person name="Mori M."/>
            <person name="Yoshida Y."/>
            <person name="Ohtoshi R."/>
            <person name="Malay A.D."/>
            <person name="Moran D.A.P."/>
            <person name="Tomita M."/>
            <person name="Numata K."/>
            <person name="Arakawa K."/>
        </authorList>
    </citation>
    <scope>NUCLEOTIDE SEQUENCE</scope>
</reference>
<dbReference type="PRINTS" id="PR00449">
    <property type="entry name" value="RASTRNSFRMNG"/>
</dbReference>
<evidence type="ECO:0000313" key="4">
    <source>
        <dbReference type="Proteomes" id="UP000887116"/>
    </source>
</evidence>
<dbReference type="PROSITE" id="PS51421">
    <property type="entry name" value="RAS"/>
    <property type="match status" value="1"/>
</dbReference>
<name>A0A8X6HKB3_TRICU</name>
<comment type="caution">
    <text evidence="3">The sequence shown here is derived from an EMBL/GenBank/DDBJ whole genome shotgun (WGS) entry which is preliminary data.</text>
</comment>
<accession>A0A8X6HKB3</accession>
<organism evidence="3 4">
    <name type="scientific">Trichonephila clavata</name>
    <name type="common">Joro spider</name>
    <name type="synonym">Nephila clavata</name>
    <dbReference type="NCBI Taxonomy" id="2740835"/>
    <lineage>
        <taxon>Eukaryota</taxon>
        <taxon>Metazoa</taxon>
        <taxon>Ecdysozoa</taxon>
        <taxon>Arthropoda</taxon>
        <taxon>Chelicerata</taxon>
        <taxon>Arachnida</taxon>
        <taxon>Araneae</taxon>
        <taxon>Araneomorphae</taxon>
        <taxon>Entelegynae</taxon>
        <taxon>Araneoidea</taxon>
        <taxon>Nephilidae</taxon>
        <taxon>Trichonephila</taxon>
    </lineage>
</organism>
<dbReference type="Proteomes" id="UP000887116">
    <property type="component" value="Unassembled WGS sequence"/>
</dbReference>
<dbReference type="EMBL" id="BMAO01028538">
    <property type="protein sequence ID" value="GFR25472.1"/>
    <property type="molecule type" value="Genomic_DNA"/>
</dbReference>
<dbReference type="InterPro" id="IPR005225">
    <property type="entry name" value="Small_GTP-bd"/>
</dbReference>
<dbReference type="PROSITE" id="PS51419">
    <property type="entry name" value="RAB"/>
    <property type="match status" value="1"/>
</dbReference>
<dbReference type="FunFam" id="3.40.50.300:FF:001329">
    <property type="entry name" value="Small GTP-binding protein, putative"/>
    <property type="match status" value="1"/>
</dbReference>
<dbReference type="SUPFAM" id="SSF52540">
    <property type="entry name" value="P-loop containing nucleoside triphosphate hydrolases"/>
    <property type="match status" value="1"/>
</dbReference>
<dbReference type="GO" id="GO:0003924">
    <property type="term" value="F:GTPase activity"/>
    <property type="evidence" value="ECO:0007669"/>
    <property type="project" value="InterPro"/>
</dbReference>
<keyword evidence="2" id="KW-0547">Nucleotide-binding</keyword>
<dbReference type="SMART" id="SM00174">
    <property type="entry name" value="RHO"/>
    <property type="match status" value="1"/>
</dbReference>
<dbReference type="InterPro" id="IPR001806">
    <property type="entry name" value="Small_GTPase"/>
</dbReference>
<dbReference type="Pfam" id="PF00071">
    <property type="entry name" value="Ras"/>
    <property type="match status" value="1"/>
</dbReference>